<feature type="region of interest" description="Disordered" evidence="1">
    <location>
        <begin position="674"/>
        <end position="701"/>
    </location>
</feature>
<comment type="caution">
    <text evidence="3">The sequence shown here is derived from an EMBL/GenBank/DDBJ whole genome shotgun (WGS) entry which is preliminary data.</text>
</comment>
<feature type="region of interest" description="Disordered" evidence="1">
    <location>
        <begin position="164"/>
        <end position="225"/>
    </location>
</feature>
<feature type="compositionally biased region" description="Low complexity" evidence="1">
    <location>
        <begin position="540"/>
        <end position="563"/>
    </location>
</feature>
<proteinExistence type="predicted"/>
<dbReference type="InterPro" id="IPR009604">
    <property type="entry name" value="LsmAD_domain"/>
</dbReference>
<protein>
    <recommendedName>
        <fullName evidence="2">LsmAD domain-containing protein</fullName>
    </recommendedName>
</protein>
<dbReference type="InterPro" id="IPR045117">
    <property type="entry name" value="ATXN2-like"/>
</dbReference>
<feature type="region of interest" description="Disordered" evidence="1">
    <location>
        <begin position="974"/>
        <end position="1042"/>
    </location>
</feature>
<dbReference type="Proteomes" id="UP001285441">
    <property type="component" value="Unassembled WGS sequence"/>
</dbReference>
<feature type="compositionally biased region" description="Polar residues" evidence="1">
    <location>
        <begin position="180"/>
        <end position="194"/>
    </location>
</feature>
<feature type="compositionally biased region" description="Basic and acidic residues" evidence="1">
    <location>
        <begin position="385"/>
        <end position="406"/>
    </location>
</feature>
<feature type="compositionally biased region" description="Polar residues" evidence="1">
    <location>
        <begin position="44"/>
        <end position="53"/>
    </location>
</feature>
<accession>A0AAE0NRW1</accession>
<dbReference type="GO" id="GO:0034063">
    <property type="term" value="P:stress granule assembly"/>
    <property type="evidence" value="ECO:0007669"/>
    <property type="project" value="TreeGrafter"/>
</dbReference>
<feature type="compositionally biased region" description="Polar residues" evidence="1">
    <location>
        <begin position="62"/>
        <end position="93"/>
    </location>
</feature>
<dbReference type="SMART" id="SM01272">
    <property type="entry name" value="LsmAD"/>
    <property type="match status" value="1"/>
</dbReference>
<name>A0AAE0NRW1_9PEZI</name>
<feature type="domain" description="LsmAD" evidence="2">
    <location>
        <begin position="235"/>
        <end position="312"/>
    </location>
</feature>
<dbReference type="Pfam" id="PF06741">
    <property type="entry name" value="LsmAD"/>
    <property type="match status" value="1"/>
</dbReference>
<dbReference type="GO" id="GO:0010494">
    <property type="term" value="C:cytoplasmic stress granule"/>
    <property type="evidence" value="ECO:0007669"/>
    <property type="project" value="TreeGrafter"/>
</dbReference>
<feature type="compositionally biased region" description="Basic and acidic residues" evidence="1">
    <location>
        <begin position="512"/>
        <end position="528"/>
    </location>
</feature>
<reference evidence="3" key="2">
    <citation type="submission" date="2023-06" db="EMBL/GenBank/DDBJ databases">
        <authorList>
            <consortium name="Lawrence Berkeley National Laboratory"/>
            <person name="Haridas S."/>
            <person name="Hensen N."/>
            <person name="Bonometti L."/>
            <person name="Westerberg I."/>
            <person name="Brannstrom I.O."/>
            <person name="Guillou S."/>
            <person name="Cros-Aarteil S."/>
            <person name="Calhoun S."/>
            <person name="Kuo A."/>
            <person name="Mondo S."/>
            <person name="Pangilinan J."/>
            <person name="Riley R."/>
            <person name="LaButti K."/>
            <person name="Andreopoulos B."/>
            <person name="Lipzen A."/>
            <person name="Chen C."/>
            <person name="Yanf M."/>
            <person name="Daum C."/>
            <person name="Ng V."/>
            <person name="Clum A."/>
            <person name="Steindorff A."/>
            <person name="Ohm R."/>
            <person name="Martin F."/>
            <person name="Silar P."/>
            <person name="Natvig D."/>
            <person name="Lalanne C."/>
            <person name="Gautier V."/>
            <person name="Ament-velasquez S.L."/>
            <person name="Kruys A."/>
            <person name="Hutchinson M.I."/>
            <person name="Powell A.J."/>
            <person name="Barry K."/>
            <person name="Miller A.N."/>
            <person name="Grigoriev I.V."/>
            <person name="Debuchy R."/>
            <person name="Gladieux P."/>
            <person name="Thoren M.H."/>
            <person name="Johannesson H."/>
        </authorList>
    </citation>
    <scope>NUCLEOTIDE SEQUENCE</scope>
    <source>
        <strain evidence="3">CBS 232.78</strain>
    </source>
</reference>
<feature type="region of interest" description="Disordered" evidence="1">
    <location>
        <begin position="512"/>
        <end position="649"/>
    </location>
</feature>
<feature type="compositionally biased region" description="Polar residues" evidence="1">
    <location>
        <begin position="585"/>
        <end position="598"/>
    </location>
</feature>
<feature type="compositionally biased region" description="Polar residues" evidence="1">
    <location>
        <begin position="1027"/>
        <end position="1042"/>
    </location>
</feature>
<feature type="compositionally biased region" description="Low complexity" evidence="1">
    <location>
        <begin position="998"/>
        <end position="1013"/>
    </location>
</feature>
<feature type="region of interest" description="Disordered" evidence="1">
    <location>
        <begin position="1"/>
        <end position="97"/>
    </location>
</feature>
<evidence type="ECO:0000256" key="1">
    <source>
        <dbReference type="SAM" id="MobiDB-lite"/>
    </source>
</evidence>
<feature type="compositionally biased region" description="Low complexity" evidence="1">
    <location>
        <begin position="7"/>
        <end position="28"/>
    </location>
</feature>
<dbReference type="PANTHER" id="PTHR12854">
    <property type="entry name" value="ATAXIN 2-RELATED"/>
    <property type="match status" value="1"/>
</dbReference>
<feature type="compositionally biased region" description="Low complexity" evidence="1">
    <location>
        <begin position="410"/>
        <end position="421"/>
    </location>
</feature>
<feature type="region of interest" description="Disordered" evidence="1">
    <location>
        <begin position="268"/>
        <end position="426"/>
    </location>
</feature>
<evidence type="ECO:0000313" key="3">
    <source>
        <dbReference type="EMBL" id="KAK3386554.1"/>
    </source>
</evidence>
<reference evidence="3" key="1">
    <citation type="journal article" date="2023" name="Mol. Phylogenet. Evol.">
        <title>Genome-scale phylogeny and comparative genomics of the fungal order Sordariales.</title>
        <authorList>
            <person name="Hensen N."/>
            <person name="Bonometti L."/>
            <person name="Westerberg I."/>
            <person name="Brannstrom I.O."/>
            <person name="Guillou S."/>
            <person name="Cros-Aarteil S."/>
            <person name="Calhoun S."/>
            <person name="Haridas S."/>
            <person name="Kuo A."/>
            <person name="Mondo S."/>
            <person name="Pangilinan J."/>
            <person name="Riley R."/>
            <person name="LaButti K."/>
            <person name="Andreopoulos B."/>
            <person name="Lipzen A."/>
            <person name="Chen C."/>
            <person name="Yan M."/>
            <person name="Daum C."/>
            <person name="Ng V."/>
            <person name="Clum A."/>
            <person name="Steindorff A."/>
            <person name="Ohm R.A."/>
            <person name="Martin F."/>
            <person name="Silar P."/>
            <person name="Natvig D.O."/>
            <person name="Lalanne C."/>
            <person name="Gautier V."/>
            <person name="Ament-Velasquez S.L."/>
            <person name="Kruys A."/>
            <person name="Hutchinson M.I."/>
            <person name="Powell A.J."/>
            <person name="Barry K."/>
            <person name="Miller A.N."/>
            <person name="Grigoriev I.V."/>
            <person name="Debuchy R."/>
            <person name="Gladieux P."/>
            <person name="Hiltunen Thoren M."/>
            <person name="Johannesson H."/>
        </authorList>
    </citation>
    <scope>NUCLEOTIDE SEQUENCE</scope>
    <source>
        <strain evidence="3">CBS 232.78</strain>
    </source>
</reference>
<dbReference type="PANTHER" id="PTHR12854:SF7">
    <property type="entry name" value="ATAXIN-2 HOMOLOG"/>
    <property type="match status" value="1"/>
</dbReference>
<organism evidence="3 4">
    <name type="scientific">Podospora didyma</name>
    <dbReference type="NCBI Taxonomy" id="330526"/>
    <lineage>
        <taxon>Eukaryota</taxon>
        <taxon>Fungi</taxon>
        <taxon>Dikarya</taxon>
        <taxon>Ascomycota</taxon>
        <taxon>Pezizomycotina</taxon>
        <taxon>Sordariomycetes</taxon>
        <taxon>Sordariomycetidae</taxon>
        <taxon>Sordariales</taxon>
        <taxon>Podosporaceae</taxon>
        <taxon>Podospora</taxon>
    </lineage>
</organism>
<evidence type="ECO:0000313" key="4">
    <source>
        <dbReference type="Proteomes" id="UP001285441"/>
    </source>
</evidence>
<feature type="compositionally biased region" description="Basic and acidic residues" evidence="1">
    <location>
        <begin position="302"/>
        <end position="322"/>
    </location>
</feature>
<evidence type="ECO:0000259" key="2">
    <source>
        <dbReference type="SMART" id="SM01272"/>
    </source>
</evidence>
<keyword evidence="4" id="KW-1185">Reference proteome</keyword>
<dbReference type="GO" id="GO:0003729">
    <property type="term" value="F:mRNA binding"/>
    <property type="evidence" value="ECO:0007669"/>
    <property type="project" value="TreeGrafter"/>
</dbReference>
<sequence>MEDRSSTSKPAISSPSQSSTSDIKSPTSRPLYSSKLGDQRGRPSESSTPNPTARQPPVKAWTPTSRNPVTGRSQTQQQPNFNSQNKQSATGALNSFREGQRVWIRLSSLAEFEGNYSTGPDSSSIRLNMVAQKKLPNSVDVANGGAKKPESLIFQRKEIADARAVSGNTGKNDGKAPNGNRPSFRTDNAISNSRPGAERALKPWVPDSPPDIDGSLERPGQKGSWDQFAVNENLFGVTTNYHESFYTTTIDKSHPQYKERLAAADKKAREIERSAPVTAHVAEERIMDYVGGGTGTDDQRDEEEKYSGVRRQDFPPLSKRENVYTPPARRAPTGHSTVKGAPVDPAIISSQLKAVPVPKQPENKEPSPGEKTAAAPATENSKPVEFNKKATETKPELKVADPKAAADKNATSPRPAASAATGKEVPNATDTVEYDVLKSFKTFATQQRQVAEKVRTTKAKQDKEEKLNELKSFANSFKLSTPVPSDLISIIAKDPVKQKAIQEKAIRNADEMKKAAETVSVHKDKEVPSTKASHPRTAVEQQPAASSSAAPSPAESRSTSRPTAPQHSSSQSGMQNRHPGGGRGSYNTQSHYQYNRNNRAPPHMAQQNQPTGNLAQRLRSHEQQKIQHPHMAQHAPLQDMRLPPTGPANNVDLSYGRRVSGAPQSYMGPRLNPNSHEFKPSPHAAAFAPAGPSQGSSPRSSVHNIPIVEPVAAPLPPIPVAGQLIRRKTKAVDVKKCLILSHLKTIQPPPNRHWDDNDGIKPSFDTPPTWRQLKDQAQAESPDSTMLLTYKEYFDRSMSNAPTATPIPTHVIPQIAHQHQLPFHLQHGAQNLAPRQSPHIPPMQMHTGQHGHGPHVPFSNADDHRMVPSHSAQSFNSPRMAHIPMVYPPAMNAQAQIPYGQPVMQPYMNAGAPPMAFRSFSNNPQFMPQQAHHMGTPMMVQPQFMPNPNGMVAGPQVAMYPGAHAQFMPPGAVPQQPMAGANGFPSPGRQAAAPMMAHQGSHQGSHQGQHQGQAAVYGMSPGMPYQQPYTQPQGKFSGQRPQ</sequence>
<dbReference type="AlphaFoldDB" id="A0AAE0NRW1"/>
<dbReference type="EMBL" id="JAULSW010000003">
    <property type="protein sequence ID" value="KAK3386554.1"/>
    <property type="molecule type" value="Genomic_DNA"/>
</dbReference>
<feature type="compositionally biased region" description="Polar residues" evidence="1">
    <location>
        <begin position="605"/>
        <end position="614"/>
    </location>
</feature>
<feature type="compositionally biased region" description="Polar residues" evidence="1">
    <location>
        <begin position="565"/>
        <end position="575"/>
    </location>
</feature>
<gene>
    <name evidence="3" type="ORF">B0H63DRAFT_137621</name>
</gene>